<proteinExistence type="predicted"/>
<sequence>MIVHGEDIRRPLGIRHDPDSEGLMAVARFFATKDFAVNSKTLVAGLRLRAVDADFVAGDGPEVTGRLLDLVVAMAGRRGVLTALEGEGVVELGRRTAAVSG</sequence>
<dbReference type="RefSeq" id="WP_189119470.1">
    <property type="nucleotide sequence ID" value="NZ_BMRK01000012.1"/>
</dbReference>
<keyword evidence="2" id="KW-1185">Reference proteome</keyword>
<organism evidence="1 2">
    <name type="scientific">Nocardioides luteus</name>
    <dbReference type="NCBI Taxonomy" id="1844"/>
    <lineage>
        <taxon>Bacteria</taxon>
        <taxon>Bacillati</taxon>
        <taxon>Actinomycetota</taxon>
        <taxon>Actinomycetes</taxon>
        <taxon>Propionibacteriales</taxon>
        <taxon>Nocardioidaceae</taxon>
        <taxon>Nocardioides</taxon>
    </lineage>
</organism>
<evidence type="ECO:0000313" key="2">
    <source>
        <dbReference type="Proteomes" id="UP001142292"/>
    </source>
</evidence>
<dbReference type="EMBL" id="BSEL01000003">
    <property type="protein sequence ID" value="GLJ67300.1"/>
    <property type="molecule type" value="Genomic_DNA"/>
</dbReference>
<protein>
    <submittedName>
        <fullName evidence="1">Uncharacterized protein</fullName>
    </submittedName>
</protein>
<evidence type="ECO:0000313" key="1">
    <source>
        <dbReference type="EMBL" id="GLJ67300.1"/>
    </source>
</evidence>
<gene>
    <name evidence="1" type="ORF">GCM10017579_13360</name>
</gene>
<accession>A0ABQ5ST13</accession>
<name>A0ABQ5ST13_9ACTN</name>
<dbReference type="Proteomes" id="UP001142292">
    <property type="component" value="Unassembled WGS sequence"/>
</dbReference>
<reference evidence="1" key="2">
    <citation type="submission" date="2023-01" db="EMBL/GenBank/DDBJ databases">
        <authorList>
            <person name="Sun Q."/>
            <person name="Evtushenko L."/>
        </authorList>
    </citation>
    <scope>NUCLEOTIDE SEQUENCE</scope>
    <source>
        <strain evidence="1">VKM Ac-1246</strain>
    </source>
</reference>
<comment type="caution">
    <text evidence="1">The sequence shown here is derived from an EMBL/GenBank/DDBJ whole genome shotgun (WGS) entry which is preliminary data.</text>
</comment>
<reference evidence="1" key="1">
    <citation type="journal article" date="2014" name="Int. J. Syst. Evol. Microbiol.">
        <title>Complete genome of a new Firmicutes species belonging to the dominant human colonic microbiota ('Ruminococcus bicirculans') reveals two chromosomes and a selective capacity to utilize plant glucans.</title>
        <authorList>
            <consortium name="NISC Comparative Sequencing Program"/>
            <person name="Wegmann U."/>
            <person name="Louis P."/>
            <person name="Goesmann A."/>
            <person name="Henrissat B."/>
            <person name="Duncan S.H."/>
            <person name="Flint H.J."/>
        </authorList>
    </citation>
    <scope>NUCLEOTIDE SEQUENCE</scope>
    <source>
        <strain evidence="1">VKM Ac-1246</strain>
    </source>
</reference>